<sequence length="1216" mass="129138">MPASSDTPLIVPASSYTPTVVPASSDTPTVVPASSDTPTVVPASSDTPTVVTPSSGTLTVSTSSNATNETSTADTPATLSETAIIMSNIGFTSEITTGISSTSSHTTSNSTSGKVTESSETSTDAAPDMTTEKKQHPDMTIETSTSGSVAGTASSVTPPLQESCNLPCTAPEMKVADPYNCHYFYACRFTEDLMPIPIRVKCPRRRPVFSAVSGTCVAEGPCVVRCQSSATIIIPPPQSTTTLSSISLSQHPTHPESVVTNTTVTTPTPTTPDINIMFNMTTTTATITSSVTTTTEFLYDCQPTCLVADSWLSDPTDCHYFYVCHFINDVISKPRRIKCPYHLPIFSQHLGRCTADAPCVTSCNHTTTVNIVTPVSSDSPICQPTCALANSRMSDPTDCHHYYICIILDSLIPQAVRTKCPQSRPYFDRRKGVCVPQSRCIITCTQQETVSTPTIMPPTPANVCHPVCIKPETVVTDPLDCHHYYICSASGALNSPTRMKCPSHLPIFDQDTNSCSKDAPCVVNCQANFTTTSALGVASVSNTITGSITTGNTTISSPITSVTTLAPTTNITASFITTIPSITTPAPISTTSNTLNTTNTSILIDEVTTNSSSSTLAVGIKPELCRPNCSSHNTVHHDPLDCHHYYVCMIVSGKPNLTKIQCPQHRPVFHLPTYSCQRSVPCIITCGDSVIFLPATIASTGTGAVTTESINPATITLGSTSPTTVNTSPIIVNTTPTTVNTTTTTVNTSPTTVNTSPITVNNTPVIISSTEETPGNNGVRCKPECAQAGILVADLTNCQRYYVCVYVDSLAPRPVRAACPQATPVFDTTKRRCVAEAQCYQPCAEQSTSLAPAAPIGSSTTSVTTTATPGSLCSAVCEAGDRVLPDPTDCHFYYLCSAIYGLPGALRVQCPPGRPVFDADQLVCSSSVLCDVPCPAAANPPPPPSTHSPFTSTLPFPPAGPPAPITFSPTHPPVPAHPPAPITSNLTQLSITPAPADSPSFDIPQECPHAGYFTRSKECSDTFIHCYQEGARLMSVSKRCPVDLVFNTVSTYPYCVPPTNCPYDPIINGTSVNATSCLHPGSFPKCLHCCPDFIRCEPSVYGPGYYPVAERCPRDLVFNTDPRYPVCIQQRDCPSGGLHTSQCVGKGNYPACPGCCKKYYHCTKDGRLQTRTCAFSLMFNPHPAHPYCVLAWNCPFVPAAYASLVTTPHLPVAVLP</sequence>
<feature type="domain" description="Chitin-binding type-2" evidence="4">
    <location>
        <begin position="1004"/>
        <end position="1063"/>
    </location>
</feature>
<feature type="compositionally biased region" description="Low complexity" evidence="3">
    <location>
        <begin position="98"/>
        <end position="113"/>
    </location>
</feature>
<dbReference type="GO" id="GO:0008061">
    <property type="term" value="F:chitin binding"/>
    <property type="evidence" value="ECO:0007669"/>
    <property type="project" value="UniProtKB-KW"/>
</dbReference>
<comment type="caution">
    <text evidence="5">The sequence shown here is derived from an EMBL/GenBank/DDBJ whole genome shotgun (WGS) entry which is preliminary data.</text>
</comment>
<evidence type="ECO:0000313" key="6">
    <source>
        <dbReference type="Proteomes" id="UP000747542"/>
    </source>
</evidence>
<dbReference type="Proteomes" id="UP000747542">
    <property type="component" value="Unassembled WGS sequence"/>
</dbReference>
<dbReference type="EMBL" id="JAHLQT010013238">
    <property type="protein sequence ID" value="KAG7170950.1"/>
    <property type="molecule type" value="Genomic_DNA"/>
</dbReference>
<dbReference type="PANTHER" id="PTHR23301">
    <property type="entry name" value="CHITIN BINDING PERITROPHIN-A"/>
    <property type="match status" value="1"/>
</dbReference>
<keyword evidence="6" id="KW-1185">Reference proteome</keyword>
<reference evidence="5" key="1">
    <citation type="journal article" date="2021" name="Sci. Adv.">
        <title>The American lobster genome reveals insights on longevity, neural, and immune adaptations.</title>
        <authorList>
            <person name="Polinski J.M."/>
            <person name="Zimin A.V."/>
            <person name="Clark K.F."/>
            <person name="Kohn A.B."/>
            <person name="Sadowski N."/>
            <person name="Timp W."/>
            <person name="Ptitsyn A."/>
            <person name="Khanna P."/>
            <person name="Romanova D.Y."/>
            <person name="Williams P."/>
            <person name="Greenwood S.J."/>
            <person name="Moroz L.L."/>
            <person name="Walt D.R."/>
            <person name="Bodnar A.G."/>
        </authorList>
    </citation>
    <scope>NUCLEOTIDE SEQUENCE</scope>
    <source>
        <strain evidence="5">GMGI-L3</strain>
    </source>
</reference>
<feature type="region of interest" description="Disordered" evidence="3">
    <location>
        <begin position="98"/>
        <end position="156"/>
    </location>
</feature>
<dbReference type="InterPro" id="IPR002557">
    <property type="entry name" value="Chitin-bd_dom"/>
</dbReference>
<feature type="domain" description="Chitin-binding type-2" evidence="4">
    <location>
        <begin position="383"/>
        <end position="442"/>
    </location>
</feature>
<evidence type="ECO:0000256" key="1">
    <source>
        <dbReference type="ARBA" id="ARBA00022669"/>
    </source>
</evidence>
<name>A0A8J5KJC5_HOMAM</name>
<feature type="compositionally biased region" description="Polar residues" evidence="3">
    <location>
        <begin position="23"/>
        <end position="36"/>
    </location>
</feature>
<dbReference type="PROSITE" id="PS50940">
    <property type="entry name" value="CHIT_BIND_II"/>
    <property type="match status" value="4"/>
</dbReference>
<proteinExistence type="predicted"/>
<organism evidence="5 6">
    <name type="scientific">Homarus americanus</name>
    <name type="common">American lobster</name>
    <dbReference type="NCBI Taxonomy" id="6706"/>
    <lineage>
        <taxon>Eukaryota</taxon>
        <taxon>Metazoa</taxon>
        <taxon>Ecdysozoa</taxon>
        <taxon>Arthropoda</taxon>
        <taxon>Crustacea</taxon>
        <taxon>Multicrustacea</taxon>
        <taxon>Malacostraca</taxon>
        <taxon>Eumalacostraca</taxon>
        <taxon>Eucarida</taxon>
        <taxon>Decapoda</taxon>
        <taxon>Pleocyemata</taxon>
        <taxon>Astacidea</taxon>
        <taxon>Nephropoidea</taxon>
        <taxon>Nephropidae</taxon>
        <taxon>Homarus</taxon>
    </lineage>
</organism>
<feature type="compositionally biased region" description="Polar residues" evidence="3">
    <location>
        <begin position="114"/>
        <end position="124"/>
    </location>
</feature>
<feature type="compositionally biased region" description="Low complexity" evidence="3">
    <location>
        <begin position="143"/>
        <end position="156"/>
    </location>
</feature>
<feature type="compositionally biased region" description="Pro residues" evidence="3">
    <location>
        <begin position="961"/>
        <end position="981"/>
    </location>
</feature>
<feature type="domain" description="Chitin-binding type-2" evidence="4">
    <location>
        <begin position="874"/>
        <end position="932"/>
    </location>
</feature>
<keyword evidence="1" id="KW-0147">Chitin-binding</keyword>
<feature type="compositionally biased region" description="Basic and acidic residues" evidence="3">
    <location>
        <begin position="130"/>
        <end position="139"/>
    </location>
</feature>
<evidence type="ECO:0000256" key="3">
    <source>
        <dbReference type="SAM" id="MobiDB-lite"/>
    </source>
</evidence>
<dbReference type="PANTHER" id="PTHR23301:SF0">
    <property type="entry name" value="CHITIN-BINDING TYPE-2 DOMAIN-CONTAINING PROTEIN-RELATED"/>
    <property type="match status" value="1"/>
</dbReference>
<protein>
    <recommendedName>
        <fullName evidence="4">Chitin-binding type-2 domain-containing protein</fullName>
    </recommendedName>
</protein>
<dbReference type="InterPro" id="IPR051940">
    <property type="entry name" value="Chitin_bind-dev_reg"/>
</dbReference>
<dbReference type="Gene3D" id="2.170.140.10">
    <property type="entry name" value="Chitin binding domain"/>
    <property type="match status" value="1"/>
</dbReference>
<feature type="region of interest" description="Disordered" evidence="3">
    <location>
        <begin position="23"/>
        <end position="79"/>
    </location>
</feature>
<evidence type="ECO:0000259" key="4">
    <source>
        <dbReference type="PROSITE" id="PS50940"/>
    </source>
</evidence>
<gene>
    <name evidence="5" type="ORF">Hamer_G012523</name>
</gene>
<feature type="domain" description="Chitin-binding type-2" evidence="4">
    <location>
        <begin position="465"/>
        <end position="523"/>
    </location>
</feature>
<feature type="compositionally biased region" description="Low complexity" evidence="3">
    <location>
        <begin position="37"/>
        <end position="75"/>
    </location>
</feature>
<dbReference type="SMART" id="SM00494">
    <property type="entry name" value="ChtBD2"/>
    <property type="match status" value="9"/>
</dbReference>
<dbReference type="GO" id="GO:0005576">
    <property type="term" value="C:extracellular region"/>
    <property type="evidence" value="ECO:0007669"/>
    <property type="project" value="InterPro"/>
</dbReference>
<evidence type="ECO:0000313" key="5">
    <source>
        <dbReference type="EMBL" id="KAG7170950.1"/>
    </source>
</evidence>
<feature type="region of interest" description="Disordered" evidence="3">
    <location>
        <begin position="961"/>
        <end position="986"/>
    </location>
</feature>
<keyword evidence="2" id="KW-1015">Disulfide bond</keyword>
<dbReference type="AlphaFoldDB" id="A0A8J5KJC5"/>
<accession>A0A8J5KJC5</accession>
<evidence type="ECO:0000256" key="2">
    <source>
        <dbReference type="ARBA" id="ARBA00023157"/>
    </source>
</evidence>